<evidence type="ECO:0000313" key="5">
    <source>
        <dbReference type="Proteomes" id="UP000287651"/>
    </source>
</evidence>
<dbReference type="AlphaFoldDB" id="A0A427AJV2"/>
<feature type="compositionally biased region" description="Polar residues" evidence="2">
    <location>
        <begin position="21"/>
        <end position="36"/>
    </location>
</feature>
<feature type="coiled-coil region" evidence="1">
    <location>
        <begin position="441"/>
        <end position="496"/>
    </location>
</feature>
<feature type="domain" description="THO1-MOS11 C-terminal" evidence="3">
    <location>
        <begin position="80"/>
        <end position="112"/>
    </location>
</feature>
<feature type="region of interest" description="Disordered" evidence="2">
    <location>
        <begin position="562"/>
        <end position="594"/>
    </location>
</feature>
<protein>
    <recommendedName>
        <fullName evidence="3">THO1-MOS11 C-terminal domain-containing protein</fullName>
    </recommendedName>
</protein>
<dbReference type="EMBL" id="AMZH03002168">
    <property type="protein sequence ID" value="RRT76538.1"/>
    <property type="molecule type" value="Genomic_DNA"/>
</dbReference>
<dbReference type="InterPro" id="IPR044209">
    <property type="entry name" value="MOS11"/>
</dbReference>
<evidence type="ECO:0000259" key="3">
    <source>
        <dbReference type="Pfam" id="PF18592"/>
    </source>
</evidence>
<keyword evidence="1" id="KW-0175">Coiled coil</keyword>
<accession>A0A427AJV2</accession>
<dbReference type="Proteomes" id="UP000287651">
    <property type="component" value="Unassembled WGS sequence"/>
</dbReference>
<dbReference type="PANTHER" id="PTHR47701">
    <property type="entry name" value="PROTEIN MODIFIER OF SNC1 11"/>
    <property type="match status" value="1"/>
</dbReference>
<name>A0A427AJV2_ENSVE</name>
<dbReference type="GO" id="GO:0005634">
    <property type="term" value="C:nucleus"/>
    <property type="evidence" value="ECO:0007669"/>
    <property type="project" value="TreeGrafter"/>
</dbReference>
<comment type="caution">
    <text evidence="4">The sequence shown here is derived from an EMBL/GenBank/DDBJ whole genome shotgun (WGS) entry which is preliminary data.</text>
</comment>
<reference evidence="4 5" key="1">
    <citation type="journal article" date="2014" name="Agronomy (Basel)">
        <title>A Draft Genome Sequence for Ensete ventricosum, the Drought-Tolerant Tree Against Hunger.</title>
        <authorList>
            <person name="Harrison J."/>
            <person name="Moore K.A."/>
            <person name="Paszkiewicz K."/>
            <person name="Jones T."/>
            <person name="Grant M."/>
            <person name="Ambacheew D."/>
            <person name="Muzemil S."/>
            <person name="Studholme D.J."/>
        </authorList>
    </citation>
    <scope>NUCLEOTIDE SEQUENCE [LARGE SCALE GENOMIC DNA]</scope>
</reference>
<evidence type="ECO:0000256" key="1">
    <source>
        <dbReference type="SAM" id="Coils"/>
    </source>
</evidence>
<sequence length="594" mass="65437">MDAPPSAEVVAPPAAAVPDNRPSSPTAHFPNPSSAPQKPEIHGNAEGPTGVVGQKETAPTAVEAAVVAGQSNSDASEAAPVTDLQKKLRRAERFGTPVMLSEEEKRNSRAERSEATPVEETRSFKSPLLSCLPVQGSIRLWFGTASTFDGGKIGGPLEEQKRKARAERCLLLLTQQIYPCALARPRSSRRSGSEVALGGESSWVRLGFYNNDCGAFVPEALTSLSLTMPPHFTTPSVVLAARCASSFLQLGHVDLAILTWRGDVVASLIFAISFPPSEKTFSRFLIRVLKMRSCAEPSGCSERKLGRWTGRVLYPGVDPSEQGLGGSSGDGLAGSYTRELIRASMGLGDDSTEHELIRPSGGWGNGPTERELGKCPGAEEDVSLVFHRPRSMKDLFKTTIYKDDACYYALHMFERGLLHPQLAWELYTLPSEVLLARAARVLTIVGRASELERELEKTKRERDEALQRLEASDKELNKVRSNLSEIQRLLKEVQVKAWKMDDELLQSVKALENARAELPRRTVDHYKEPVGFKEGLKRMGRVTYEYGYRVALAHFRSLHPDSEVEEDPFTIRPEDDSVPMERQQAFDDSAPPKT</sequence>
<dbReference type="Pfam" id="PF18592">
    <property type="entry name" value="Tho1_MOS11_C"/>
    <property type="match status" value="1"/>
</dbReference>
<feature type="compositionally biased region" description="Low complexity" evidence="2">
    <location>
        <begin position="1"/>
        <end position="18"/>
    </location>
</feature>
<feature type="region of interest" description="Disordered" evidence="2">
    <location>
        <begin position="65"/>
        <end position="84"/>
    </location>
</feature>
<proteinExistence type="predicted"/>
<organism evidence="4 5">
    <name type="scientific">Ensete ventricosum</name>
    <name type="common">Abyssinian banana</name>
    <name type="synonym">Musa ensete</name>
    <dbReference type="NCBI Taxonomy" id="4639"/>
    <lineage>
        <taxon>Eukaryota</taxon>
        <taxon>Viridiplantae</taxon>
        <taxon>Streptophyta</taxon>
        <taxon>Embryophyta</taxon>
        <taxon>Tracheophyta</taxon>
        <taxon>Spermatophyta</taxon>
        <taxon>Magnoliopsida</taxon>
        <taxon>Liliopsida</taxon>
        <taxon>Zingiberales</taxon>
        <taxon>Musaceae</taxon>
        <taxon>Ensete</taxon>
    </lineage>
</organism>
<dbReference type="PANTHER" id="PTHR47701:SF2">
    <property type="entry name" value="PROTEIN MODIFIER OF SNC1 11"/>
    <property type="match status" value="1"/>
</dbReference>
<gene>
    <name evidence="4" type="ORF">B296_00015287</name>
</gene>
<dbReference type="InterPro" id="IPR040746">
    <property type="entry name" value="THO1_MOS11_C"/>
</dbReference>
<evidence type="ECO:0000313" key="4">
    <source>
        <dbReference type="EMBL" id="RRT76538.1"/>
    </source>
</evidence>
<dbReference type="GO" id="GO:0016973">
    <property type="term" value="P:poly(A)+ mRNA export from nucleus"/>
    <property type="evidence" value="ECO:0007669"/>
    <property type="project" value="InterPro"/>
</dbReference>
<feature type="region of interest" description="Disordered" evidence="2">
    <location>
        <begin position="98"/>
        <end position="119"/>
    </location>
</feature>
<feature type="region of interest" description="Disordered" evidence="2">
    <location>
        <begin position="1"/>
        <end position="58"/>
    </location>
</feature>
<evidence type="ECO:0000256" key="2">
    <source>
        <dbReference type="SAM" id="MobiDB-lite"/>
    </source>
</evidence>
<feature type="compositionally biased region" description="Basic and acidic residues" evidence="2">
    <location>
        <begin position="102"/>
        <end position="119"/>
    </location>
</feature>